<dbReference type="HOGENOM" id="CLU_2714160_0_0_5"/>
<dbReference type="AlphaFoldDB" id="J0YIC8"/>
<accession>J0YIC8</accession>
<protein>
    <submittedName>
        <fullName evidence="1">Uncharacterized protein</fullName>
    </submittedName>
</protein>
<evidence type="ECO:0000313" key="1">
    <source>
        <dbReference type="EMBL" id="EJF74248.1"/>
    </source>
</evidence>
<keyword evidence="2" id="KW-1185">Reference proteome</keyword>
<sequence length="81" mass="9377">MALSALFFFTRMDKAVMDPLVKLMDSTTTHHYCALAAQLKKPCAFYNIFMATLCLRSRFIITGYKKPEHSRILKLCSHFKN</sequence>
<dbReference type="EMBL" id="AIMC01000045">
    <property type="protein sequence ID" value="EJF74248.1"/>
    <property type="molecule type" value="Genomic_DNA"/>
</dbReference>
<gene>
    <name evidence="1" type="ORF">ME7_01524</name>
</gene>
<organism evidence="1 2">
    <name type="scientific">Bartonella birtlesii LL-WM9</name>
    <dbReference type="NCBI Taxonomy" id="1094552"/>
    <lineage>
        <taxon>Bacteria</taxon>
        <taxon>Pseudomonadati</taxon>
        <taxon>Pseudomonadota</taxon>
        <taxon>Alphaproteobacteria</taxon>
        <taxon>Hyphomicrobiales</taxon>
        <taxon>Bartonellaceae</taxon>
        <taxon>Bartonella</taxon>
    </lineage>
</organism>
<evidence type="ECO:0000313" key="2">
    <source>
        <dbReference type="Proteomes" id="UP000008748"/>
    </source>
</evidence>
<proteinExistence type="predicted"/>
<name>J0YIC8_9HYPH</name>
<reference evidence="1 2" key="1">
    <citation type="submission" date="2012-03" db="EMBL/GenBank/DDBJ databases">
        <title>The Genome Sequence of Bartonella birtlesii LL-WM9.</title>
        <authorList>
            <consortium name="The Broad Institute Genome Sequencing Platform"/>
            <consortium name="The Broad Institute Genome Sequencing Center for Infectious Disease"/>
            <person name="Feldgarden M."/>
            <person name="Kirby J."/>
            <person name="Kosoy M."/>
            <person name="Birtles R."/>
            <person name="Probert W.S."/>
            <person name="Chiaraviglio L."/>
            <person name="Young S.K."/>
            <person name="Zeng Q."/>
            <person name="Gargeya S."/>
            <person name="Fitzgerald M."/>
            <person name="Haas B."/>
            <person name="Abouelleil A."/>
            <person name="Alvarado L."/>
            <person name="Arachchi H.M."/>
            <person name="Berlin A."/>
            <person name="Chapman S.B."/>
            <person name="Gearin G."/>
            <person name="Goldberg J."/>
            <person name="Griggs A."/>
            <person name="Gujja S."/>
            <person name="Hansen M."/>
            <person name="Heiman D."/>
            <person name="Howarth C."/>
            <person name="Larimer J."/>
            <person name="Lui A."/>
            <person name="MacDonald P.J.P."/>
            <person name="McCowen C."/>
            <person name="Montmayeur A."/>
            <person name="Murphy C."/>
            <person name="Neiman D."/>
            <person name="Pearson M."/>
            <person name="Priest M."/>
            <person name="Roberts A."/>
            <person name="Saif S."/>
            <person name="Shea T."/>
            <person name="Sisk P."/>
            <person name="Stolte C."/>
            <person name="Sykes S."/>
            <person name="Wortman J."/>
            <person name="Nusbaum C."/>
            <person name="Birren B."/>
        </authorList>
    </citation>
    <scope>NUCLEOTIDE SEQUENCE [LARGE SCALE GENOMIC DNA]</scope>
    <source>
        <strain evidence="1 2">LL-WM9</strain>
    </source>
</reference>
<comment type="caution">
    <text evidence="1">The sequence shown here is derived from an EMBL/GenBank/DDBJ whole genome shotgun (WGS) entry which is preliminary data.</text>
</comment>
<dbReference type="Proteomes" id="UP000008748">
    <property type="component" value="Unassembled WGS sequence"/>
</dbReference>